<comment type="caution">
    <text evidence="1">The sequence shown here is derived from an EMBL/GenBank/DDBJ whole genome shotgun (WGS) entry which is preliminary data.</text>
</comment>
<protein>
    <submittedName>
        <fullName evidence="1">Uncharacterized protein</fullName>
    </submittedName>
</protein>
<organism evidence="1 2">
    <name type="scientific">Candidatus Buchananbacteria bacterium RIFCSPLOWO2_01_FULL_40_23b</name>
    <dbReference type="NCBI Taxonomy" id="1797544"/>
    <lineage>
        <taxon>Bacteria</taxon>
        <taxon>Candidatus Buchananiibacteriota</taxon>
    </lineage>
</organism>
<sequence length="79" mass="8965">MVEQNGLEEIVERKSKFGLYAKVLLIPGYSFKAEYDGNKKRGYSTMDSFFMTGELAGFELFKTIAYGAVAYAIYDRLVN</sequence>
<evidence type="ECO:0000313" key="1">
    <source>
        <dbReference type="EMBL" id="OGY55723.1"/>
    </source>
</evidence>
<proteinExistence type="predicted"/>
<evidence type="ECO:0000313" key="2">
    <source>
        <dbReference type="Proteomes" id="UP000178122"/>
    </source>
</evidence>
<dbReference type="Proteomes" id="UP000178122">
    <property type="component" value="Unassembled WGS sequence"/>
</dbReference>
<gene>
    <name evidence="1" type="ORF">A2912_01270</name>
</gene>
<name>A0A1G1YTP4_9BACT</name>
<reference evidence="1 2" key="1">
    <citation type="journal article" date="2016" name="Nat. Commun.">
        <title>Thousands of microbial genomes shed light on interconnected biogeochemical processes in an aquifer system.</title>
        <authorList>
            <person name="Anantharaman K."/>
            <person name="Brown C.T."/>
            <person name="Hug L.A."/>
            <person name="Sharon I."/>
            <person name="Castelle C.J."/>
            <person name="Probst A.J."/>
            <person name="Thomas B.C."/>
            <person name="Singh A."/>
            <person name="Wilkins M.J."/>
            <person name="Karaoz U."/>
            <person name="Brodie E.L."/>
            <person name="Williams K.H."/>
            <person name="Hubbard S.S."/>
            <person name="Banfield J.F."/>
        </authorList>
    </citation>
    <scope>NUCLEOTIDE SEQUENCE [LARGE SCALE GENOMIC DNA]</scope>
</reference>
<dbReference type="AlphaFoldDB" id="A0A1G1YTP4"/>
<dbReference type="EMBL" id="MHIN01000006">
    <property type="protein sequence ID" value="OGY55723.1"/>
    <property type="molecule type" value="Genomic_DNA"/>
</dbReference>
<accession>A0A1G1YTP4</accession>